<evidence type="ECO:0000256" key="1">
    <source>
        <dbReference type="SAM" id="Phobius"/>
    </source>
</evidence>
<sequence length="34" mass="3720">MKNFGFWFLNGLGFGCGLLVIELVINLVSLALGY</sequence>
<protein>
    <submittedName>
        <fullName evidence="2">Uncharacterized protein</fullName>
    </submittedName>
</protein>
<keyword evidence="1" id="KW-0472">Membrane</keyword>
<evidence type="ECO:0000313" key="2">
    <source>
        <dbReference type="EMBL" id="UPW41060.1"/>
    </source>
</evidence>
<keyword evidence="1" id="KW-1133">Transmembrane helix</keyword>
<dbReference type="PROSITE" id="PS51257">
    <property type="entry name" value="PROKAR_LIPOPROTEIN"/>
    <property type="match status" value="1"/>
</dbReference>
<keyword evidence="1" id="KW-0812">Transmembrane</keyword>
<name>A0A976N1P5_9VIRU</name>
<feature type="transmembrane region" description="Helical" evidence="1">
    <location>
        <begin position="6"/>
        <end position="32"/>
    </location>
</feature>
<dbReference type="EMBL" id="OM869538">
    <property type="protein sequence ID" value="UPW41060.1"/>
    <property type="molecule type" value="Genomic_DNA"/>
</dbReference>
<reference evidence="2" key="1">
    <citation type="submission" date="2022-02" db="EMBL/GenBank/DDBJ databases">
        <title>Towards deciphering the DNA virus diversity associated with rodent species in the families Cricetidae and Heteromyidae.</title>
        <authorList>
            <person name="Lund M."/>
            <person name="Larsen B.B."/>
            <person name="Gryseels S."/>
            <person name="Kraberger S."/>
            <person name="Rowsey D.M."/>
            <person name="Steger L."/>
            <person name="Yule K.M."/>
            <person name="Upham N.S."/>
            <person name="Worobey M."/>
            <person name="Van Doorslaer K."/>
            <person name="Varsani A."/>
        </authorList>
    </citation>
    <scope>NUCLEOTIDE SEQUENCE</scope>
    <source>
        <strain evidence="2">UA08Rod_5645</strain>
    </source>
</reference>
<organism evidence="2">
    <name type="scientific">Sigmofec virus UA08Rod_5645</name>
    <dbReference type="NCBI Taxonomy" id="2929433"/>
    <lineage>
        <taxon>Viruses</taxon>
        <taxon>Monodnaviria</taxon>
        <taxon>Sangervirae</taxon>
        <taxon>Phixviricota</taxon>
        <taxon>Malgrandaviricetes</taxon>
        <taxon>Petitvirales</taxon>
        <taxon>Microviridae</taxon>
    </lineage>
</organism>
<proteinExistence type="predicted"/>
<accession>A0A976N1P5</accession>